<dbReference type="Pfam" id="PF00202">
    <property type="entry name" value="Aminotran_3"/>
    <property type="match status" value="1"/>
</dbReference>
<dbReference type="PIRSF" id="PIRSF000521">
    <property type="entry name" value="Transaminase_4ab_Lys_Orn"/>
    <property type="match status" value="1"/>
</dbReference>
<dbReference type="HAMAP" id="MF_01107">
    <property type="entry name" value="ArgD_aminotrans_3"/>
    <property type="match status" value="1"/>
</dbReference>
<dbReference type="AlphaFoldDB" id="A0A6J6C056"/>
<dbReference type="GO" id="GO:0006526">
    <property type="term" value="P:L-arginine biosynthetic process"/>
    <property type="evidence" value="ECO:0007669"/>
    <property type="project" value="UniProtKB-ARBA"/>
</dbReference>
<evidence type="ECO:0000313" key="7">
    <source>
        <dbReference type="EMBL" id="CAB4544782.1"/>
    </source>
</evidence>
<evidence type="ECO:0000256" key="2">
    <source>
        <dbReference type="ARBA" id="ARBA00004173"/>
    </source>
</evidence>
<dbReference type="CDD" id="cd00610">
    <property type="entry name" value="OAT_like"/>
    <property type="match status" value="1"/>
</dbReference>
<keyword evidence="6" id="KW-0663">Pyridoxal phosphate</keyword>
<dbReference type="InterPro" id="IPR015424">
    <property type="entry name" value="PyrdxlP-dep_Trfase"/>
</dbReference>
<dbReference type="FunFam" id="3.40.640.10:FF:000004">
    <property type="entry name" value="Acetylornithine aminotransferase"/>
    <property type="match status" value="1"/>
</dbReference>
<gene>
    <name evidence="7" type="ORF">UFOPK1425_00762</name>
</gene>
<dbReference type="InterPro" id="IPR005814">
    <property type="entry name" value="Aminotrans_3"/>
</dbReference>
<dbReference type="GO" id="GO:0030170">
    <property type="term" value="F:pyridoxal phosphate binding"/>
    <property type="evidence" value="ECO:0007669"/>
    <property type="project" value="InterPro"/>
</dbReference>
<dbReference type="InterPro" id="IPR015421">
    <property type="entry name" value="PyrdxlP-dep_Trfase_major"/>
</dbReference>
<organism evidence="7">
    <name type="scientific">freshwater metagenome</name>
    <dbReference type="NCBI Taxonomy" id="449393"/>
    <lineage>
        <taxon>unclassified sequences</taxon>
        <taxon>metagenomes</taxon>
        <taxon>ecological metagenomes</taxon>
    </lineage>
</organism>
<dbReference type="GO" id="GO:0008483">
    <property type="term" value="F:transaminase activity"/>
    <property type="evidence" value="ECO:0007669"/>
    <property type="project" value="UniProtKB-KW"/>
</dbReference>
<dbReference type="Gene3D" id="3.40.640.10">
    <property type="entry name" value="Type I PLP-dependent aspartate aminotransferase-like (Major domain)"/>
    <property type="match status" value="1"/>
</dbReference>
<sequence>MADRIEVQERWKGALQNNYGAPTISLVKGKGALVWDAQGKEYLDFLGGIATNILGHAHPNIVAAITAQVNELGHVSNLYAHPRGLELAEKLKALTGESSARIFFCNSGAEANEAAFKLSRLTGRKKVVSTIGSFHGRTMGALSLTGQIAKRDPFLPLVEGVKFIPFNDLPAAKKAINKRVAMVIVEPIQGENGVVVPDFGYLRELRELTRKHGVLLALDCVQTGMGRTGEWFGYEGEGVVPDVITLAKGLGGGLPLGAMIAIGDCANSFEPGSHGSTFGGNPMACASALAAIDVLEKENLLARIKSLELTLKLEISKSPIVQSVRGSGLLLGIVLKHAVAKDFVSQLQLAGILANATSDSVIRIAPPLIITDEQITRFLEIFRKVATTHER</sequence>
<protein>
    <submittedName>
        <fullName evidence="7">Unannotated protein</fullName>
    </submittedName>
</protein>
<comment type="subcellular location">
    <subcellularLocation>
        <location evidence="2">Mitochondrion</location>
    </subcellularLocation>
</comment>
<evidence type="ECO:0000256" key="5">
    <source>
        <dbReference type="ARBA" id="ARBA00022679"/>
    </source>
</evidence>
<dbReference type="NCBIfam" id="NF002325">
    <property type="entry name" value="PRK01278.1"/>
    <property type="match status" value="1"/>
</dbReference>
<keyword evidence="5" id="KW-0808">Transferase</keyword>
<comment type="cofactor">
    <cofactor evidence="1">
        <name>pyridoxal 5'-phosphate</name>
        <dbReference type="ChEBI" id="CHEBI:597326"/>
    </cofactor>
</comment>
<dbReference type="NCBIfam" id="TIGR00707">
    <property type="entry name" value="argD"/>
    <property type="match status" value="1"/>
</dbReference>
<dbReference type="SUPFAM" id="SSF53383">
    <property type="entry name" value="PLP-dependent transferases"/>
    <property type="match status" value="1"/>
</dbReference>
<dbReference type="PANTHER" id="PTHR11986">
    <property type="entry name" value="AMINOTRANSFERASE CLASS III"/>
    <property type="match status" value="1"/>
</dbReference>
<evidence type="ECO:0000256" key="3">
    <source>
        <dbReference type="ARBA" id="ARBA00022576"/>
    </source>
</evidence>
<proteinExistence type="inferred from homology"/>
<reference evidence="7" key="1">
    <citation type="submission" date="2020-05" db="EMBL/GenBank/DDBJ databases">
        <authorList>
            <person name="Chiriac C."/>
            <person name="Salcher M."/>
            <person name="Ghai R."/>
            <person name="Kavagutti S V."/>
        </authorList>
    </citation>
    <scope>NUCLEOTIDE SEQUENCE</scope>
</reference>
<keyword evidence="4" id="KW-0028">Amino-acid biosynthesis</keyword>
<dbReference type="NCBIfam" id="NF002874">
    <property type="entry name" value="PRK03244.1"/>
    <property type="match status" value="1"/>
</dbReference>
<name>A0A6J6C056_9ZZZZ</name>
<dbReference type="GO" id="GO:0005739">
    <property type="term" value="C:mitochondrion"/>
    <property type="evidence" value="ECO:0007669"/>
    <property type="project" value="UniProtKB-SubCell"/>
</dbReference>
<dbReference type="Gene3D" id="3.90.1150.10">
    <property type="entry name" value="Aspartate Aminotransferase, domain 1"/>
    <property type="match status" value="1"/>
</dbReference>
<dbReference type="EMBL" id="CAEZSJ010000135">
    <property type="protein sequence ID" value="CAB4544782.1"/>
    <property type="molecule type" value="Genomic_DNA"/>
</dbReference>
<dbReference type="InterPro" id="IPR050103">
    <property type="entry name" value="Class-III_PLP-dep_AT"/>
</dbReference>
<dbReference type="GO" id="GO:0042802">
    <property type="term" value="F:identical protein binding"/>
    <property type="evidence" value="ECO:0007669"/>
    <property type="project" value="TreeGrafter"/>
</dbReference>
<accession>A0A6J6C056</accession>
<dbReference type="InterPro" id="IPR004636">
    <property type="entry name" value="AcOrn/SuccOrn_fam"/>
</dbReference>
<evidence type="ECO:0000256" key="6">
    <source>
        <dbReference type="ARBA" id="ARBA00022898"/>
    </source>
</evidence>
<dbReference type="PANTHER" id="PTHR11986:SF79">
    <property type="entry name" value="ACETYLORNITHINE AMINOTRANSFERASE, MITOCHONDRIAL"/>
    <property type="match status" value="1"/>
</dbReference>
<keyword evidence="3" id="KW-0032">Aminotransferase</keyword>
<evidence type="ECO:0000256" key="1">
    <source>
        <dbReference type="ARBA" id="ARBA00001933"/>
    </source>
</evidence>
<evidence type="ECO:0000256" key="4">
    <source>
        <dbReference type="ARBA" id="ARBA00022605"/>
    </source>
</evidence>
<dbReference type="InterPro" id="IPR015422">
    <property type="entry name" value="PyrdxlP-dep_Trfase_small"/>
</dbReference>